<protein>
    <submittedName>
        <fullName evidence="2">Uncharacterized protein</fullName>
    </submittedName>
</protein>
<feature type="transmembrane region" description="Helical" evidence="1">
    <location>
        <begin position="67"/>
        <end position="84"/>
    </location>
</feature>
<proteinExistence type="predicted"/>
<feature type="transmembrane region" description="Helical" evidence="1">
    <location>
        <begin position="9"/>
        <end position="27"/>
    </location>
</feature>
<comment type="caution">
    <text evidence="2">The sequence shown here is derived from an EMBL/GenBank/DDBJ whole genome shotgun (WGS) entry which is preliminary data.</text>
</comment>
<accession>A0A326UB58</accession>
<dbReference type="EMBL" id="QKUF01000004">
    <property type="protein sequence ID" value="PZW32615.1"/>
    <property type="molecule type" value="Genomic_DNA"/>
</dbReference>
<feature type="transmembrane region" description="Helical" evidence="1">
    <location>
        <begin position="104"/>
        <end position="123"/>
    </location>
</feature>
<keyword evidence="1" id="KW-0472">Membrane</keyword>
<keyword evidence="1" id="KW-0812">Transmembrane</keyword>
<evidence type="ECO:0000313" key="3">
    <source>
        <dbReference type="Proteomes" id="UP000248806"/>
    </source>
</evidence>
<evidence type="ECO:0000313" key="2">
    <source>
        <dbReference type="EMBL" id="PZW32615.1"/>
    </source>
</evidence>
<feature type="transmembrane region" description="Helical" evidence="1">
    <location>
        <begin position="39"/>
        <end position="62"/>
    </location>
</feature>
<gene>
    <name evidence="2" type="ORF">EI42_01707</name>
</gene>
<dbReference type="Proteomes" id="UP000248806">
    <property type="component" value="Unassembled WGS sequence"/>
</dbReference>
<reference evidence="2 3" key="1">
    <citation type="submission" date="2018-06" db="EMBL/GenBank/DDBJ databases">
        <title>Genomic Encyclopedia of Archaeal and Bacterial Type Strains, Phase II (KMG-II): from individual species to whole genera.</title>
        <authorList>
            <person name="Goeker M."/>
        </authorList>
    </citation>
    <scope>NUCLEOTIDE SEQUENCE [LARGE SCALE GENOMIC DNA]</scope>
    <source>
        <strain evidence="2 3">ATCC BAA-1881</strain>
    </source>
</reference>
<dbReference type="AlphaFoldDB" id="A0A326UB58"/>
<organism evidence="2 3">
    <name type="scientific">Thermosporothrix hazakensis</name>
    <dbReference type="NCBI Taxonomy" id="644383"/>
    <lineage>
        <taxon>Bacteria</taxon>
        <taxon>Bacillati</taxon>
        <taxon>Chloroflexota</taxon>
        <taxon>Ktedonobacteria</taxon>
        <taxon>Ktedonobacterales</taxon>
        <taxon>Thermosporotrichaceae</taxon>
        <taxon>Thermosporothrix</taxon>
    </lineage>
</organism>
<dbReference type="RefSeq" id="WP_111320822.1">
    <property type="nucleotide sequence ID" value="NZ_BIFX01000002.1"/>
</dbReference>
<name>A0A326UB58_THEHA</name>
<keyword evidence="1" id="KW-1133">Transmembrane helix</keyword>
<sequence>MKLLCVSSLTLRLTFVFAILLGLYFWAGWIVPAEGVREIHMLISLFFVLSLWGIGIATSFLLPGKNLALGIVFFLVGGAVAVVGVNQDLWRAVVGIEAMNTIHLVLNIFSMCLGGMVVGRALCQAKTQAAN</sequence>
<evidence type="ECO:0000256" key="1">
    <source>
        <dbReference type="SAM" id="Phobius"/>
    </source>
</evidence>
<keyword evidence="3" id="KW-1185">Reference proteome</keyword>